<evidence type="ECO:0000313" key="9">
    <source>
        <dbReference type="EMBL" id="MBB4037866.1"/>
    </source>
</evidence>
<evidence type="ECO:0000259" key="7">
    <source>
        <dbReference type="Pfam" id="PF07980"/>
    </source>
</evidence>
<dbReference type="Pfam" id="PF07980">
    <property type="entry name" value="SusD_RagB"/>
    <property type="match status" value="1"/>
</dbReference>
<keyword evidence="5" id="KW-0998">Cell outer membrane</keyword>
<feature type="signal peptide" evidence="6">
    <location>
        <begin position="1"/>
        <end position="21"/>
    </location>
</feature>
<dbReference type="GO" id="GO:0009279">
    <property type="term" value="C:cell outer membrane"/>
    <property type="evidence" value="ECO:0007669"/>
    <property type="project" value="UniProtKB-SubCell"/>
</dbReference>
<comment type="subcellular location">
    <subcellularLocation>
        <location evidence="1">Cell outer membrane</location>
    </subcellularLocation>
</comment>
<gene>
    <name evidence="9" type="ORF">GGR21_003787</name>
</gene>
<keyword evidence="10" id="KW-1185">Reference proteome</keyword>
<keyword evidence="4" id="KW-0472">Membrane</keyword>
<evidence type="ECO:0000256" key="6">
    <source>
        <dbReference type="SAM" id="SignalP"/>
    </source>
</evidence>
<dbReference type="InterPro" id="IPR011990">
    <property type="entry name" value="TPR-like_helical_dom_sf"/>
</dbReference>
<dbReference type="Proteomes" id="UP000555103">
    <property type="component" value="Unassembled WGS sequence"/>
</dbReference>
<evidence type="ECO:0008006" key="11">
    <source>
        <dbReference type="Google" id="ProtNLM"/>
    </source>
</evidence>
<feature type="chain" id="PRO_5032829477" description="Starch-binding associating with outer membrane" evidence="6">
    <location>
        <begin position="22"/>
        <end position="615"/>
    </location>
</feature>
<name>A0A840CR15_9BACT</name>
<evidence type="ECO:0000313" key="10">
    <source>
        <dbReference type="Proteomes" id="UP000555103"/>
    </source>
</evidence>
<dbReference type="SUPFAM" id="SSF48452">
    <property type="entry name" value="TPR-like"/>
    <property type="match status" value="1"/>
</dbReference>
<evidence type="ECO:0000256" key="2">
    <source>
        <dbReference type="ARBA" id="ARBA00006275"/>
    </source>
</evidence>
<dbReference type="Gene3D" id="1.25.40.390">
    <property type="match status" value="1"/>
</dbReference>
<evidence type="ECO:0000256" key="4">
    <source>
        <dbReference type="ARBA" id="ARBA00023136"/>
    </source>
</evidence>
<accession>A0A840CR15</accession>
<dbReference type="RefSeq" id="WP_183308710.1">
    <property type="nucleotide sequence ID" value="NZ_JACIEP010000018.1"/>
</dbReference>
<protein>
    <recommendedName>
        <fullName evidence="11">Starch-binding associating with outer membrane</fullName>
    </recommendedName>
</protein>
<dbReference type="InterPro" id="IPR033985">
    <property type="entry name" value="SusD-like_N"/>
</dbReference>
<evidence type="ECO:0000256" key="5">
    <source>
        <dbReference type="ARBA" id="ARBA00023237"/>
    </source>
</evidence>
<sequence length="615" mass="70862">MKKIKSLIILALLFILPGCDSYLDRQPDDPLNVDNIFLKYETTLQYLVNVYSWLPDESDPSGQVLSVAGSSDECSVSFTSRFFGLYNRNMISPETSNSAFRSYTYINLYTGIREATYFMQNLYKYPEKNTEDITNKKIWYAEARFLRAYYYFLIMRFYGPVILLRDEIVDFKSDDLADRDRAPWDECVNWVTDELDAAAADLPITQNSTWWGRATQGAAMAVKARLLLYSARPLFNGNSLYKNMNNKDGEALFPQNKEASKWQQAAKASKDIIDLNRYSLINNDKVTPFENIRNVFITRYNSEMIYTSERSAYKARVATTPSNIGGTSYGGVAPTQKLVDAFAMDNGRYPITGYTNSGANPVIDPQSDYTESGFSNFTNPFFNKTLNTFKMYQNREPRFYANIFWSGQSWIAENKTVDNIQFYTGGVSGPSNTQNYSPTGYLPLKFIDTRLNTIDGQWGNISHPLFRYGEVLLNYVEALNEYDPDNGDILKYWNEIRQRAGVPNIEEVYPEVVGNQDLQREYIRRERQVELCFENLRYFDTRTWMTSEKDDDGPVYGMNISHTNHDPDGAFWRRTVIPSEGGYPGVRIFAKKKYLLPINQGELDRVKNITQNYGY</sequence>
<organism evidence="9 10">
    <name type="scientific">Dysgonomonas hofstadii</name>
    <dbReference type="NCBI Taxonomy" id="637886"/>
    <lineage>
        <taxon>Bacteria</taxon>
        <taxon>Pseudomonadati</taxon>
        <taxon>Bacteroidota</taxon>
        <taxon>Bacteroidia</taxon>
        <taxon>Bacteroidales</taxon>
        <taxon>Dysgonomonadaceae</taxon>
        <taxon>Dysgonomonas</taxon>
    </lineage>
</organism>
<proteinExistence type="inferred from homology"/>
<reference evidence="9 10" key="1">
    <citation type="submission" date="2020-08" db="EMBL/GenBank/DDBJ databases">
        <title>Genomic Encyclopedia of Type Strains, Phase IV (KMG-IV): sequencing the most valuable type-strain genomes for metagenomic binning, comparative biology and taxonomic classification.</title>
        <authorList>
            <person name="Goeker M."/>
        </authorList>
    </citation>
    <scope>NUCLEOTIDE SEQUENCE [LARGE SCALE GENOMIC DNA]</scope>
    <source>
        <strain evidence="9 10">DSM 104969</strain>
    </source>
</reference>
<feature type="domain" description="RagB/SusD" evidence="7">
    <location>
        <begin position="316"/>
        <end position="615"/>
    </location>
</feature>
<keyword evidence="3 6" id="KW-0732">Signal</keyword>
<dbReference type="AlphaFoldDB" id="A0A840CR15"/>
<comment type="caution">
    <text evidence="9">The sequence shown here is derived from an EMBL/GenBank/DDBJ whole genome shotgun (WGS) entry which is preliminary data.</text>
</comment>
<evidence type="ECO:0000256" key="1">
    <source>
        <dbReference type="ARBA" id="ARBA00004442"/>
    </source>
</evidence>
<dbReference type="Pfam" id="PF14322">
    <property type="entry name" value="SusD-like_3"/>
    <property type="match status" value="1"/>
</dbReference>
<feature type="domain" description="SusD-like N-terminal" evidence="8">
    <location>
        <begin position="22"/>
        <end position="228"/>
    </location>
</feature>
<comment type="similarity">
    <text evidence="2">Belongs to the SusD family.</text>
</comment>
<dbReference type="InterPro" id="IPR012944">
    <property type="entry name" value="SusD_RagB_dom"/>
</dbReference>
<dbReference type="EMBL" id="JACIEP010000018">
    <property type="protein sequence ID" value="MBB4037866.1"/>
    <property type="molecule type" value="Genomic_DNA"/>
</dbReference>
<evidence type="ECO:0000256" key="3">
    <source>
        <dbReference type="ARBA" id="ARBA00022729"/>
    </source>
</evidence>
<evidence type="ECO:0000259" key="8">
    <source>
        <dbReference type="Pfam" id="PF14322"/>
    </source>
</evidence>